<gene>
    <name evidence="2" type="ORF">NDU88_004139</name>
</gene>
<feature type="region of interest" description="Disordered" evidence="1">
    <location>
        <begin position="1"/>
        <end position="20"/>
    </location>
</feature>
<evidence type="ECO:0000256" key="1">
    <source>
        <dbReference type="SAM" id="MobiDB-lite"/>
    </source>
</evidence>
<feature type="compositionally biased region" description="Polar residues" evidence="1">
    <location>
        <begin position="1"/>
        <end position="12"/>
    </location>
</feature>
<sequence length="60" mass="6811">KYLPHTQTTNKRSGCGTETAPRSRLAAYADHCMDRTGRIRAPPLPRRRLPCGRYEEGRAL</sequence>
<comment type="caution">
    <text evidence="2">The sequence shown here is derived from an EMBL/GenBank/DDBJ whole genome shotgun (WGS) entry which is preliminary data.</text>
</comment>
<accession>A0AAV7RHV1</accession>
<keyword evidence="3" id="KW-1185">Reference proteome</keyword>
<protein>
    <submittedName>
        <fullName evidence="2">Uncharacterized protein</fullName>
    </submittedName>
</protein>
<dbReference type="Proteomes" id="UP001066276">
    <property type="component" value="Chromosome 5"/>
</dbReference>
<feature type="non-terminal residue" evidence="2">
    <location>
        <position position="1"/>
    </location>
</feature>
<name>A0AAV7RHV1_PLEWA</name>
<dbReference type="AlphaFoldDB" id="A0AAV7RHV1"/>
<proteinExistence type="predicted"/>
<reference evidence="2" key="1">
    <citation type="journal article" date="2022" name="bioRxiv">
        <title>Sequencing and chromosome-scale assembly of the giantPleurodeles waltlgenome.</title>
        <authorList>
            <person name="Brown T."/>
            <person name="Elewa A."/>
            <person name="Iarovenko S."/>
            <person name="Subramanian E."/>
            <person name="Araus A.J."/>
            <person name="Petzold A."/>
            <person name="Susuki M."/>
            <person name="Suzuki K.-i.T."/>
            <person name="Hayashi T."/>
            <person name="Toyoda A."/>
            <person name="Oliveira C."/>
            <person name="Osipova E."/>
            <person name="Leigh N.D."/>
            <person name="Simon A."/>
            <person name="Yun M.H."/>
        </authorList>
    </citation>
    <scope>NUCLEOTIDE SEQUENCE</scope>
    <source>
        <strain evidence="2">20211129_DDA</strain>
        <tissue evidence="2">Liver</tissue>
    </source>
</reference>
<evidence type="ECO:0000313" key="3">
    <source>
        <dbReference type="Proteomes" id="UP001066276"/>
    </source>
</evidence>
<evidence type="ECO:0000313" key="2">
    <source>
        <dbReference type="EMBL" id="KAJ1151357.1"/>
    </source>
</evidence>
<organism evidence="2 3">
    <name type="scientific">Pleurodeles waltl</name>
    <name type="common">Iberian ribbed newt</name>
    <dbReference type="NCBI Taxonomy" id="8319"/>
    <lineage>
        <taxon>Eukaryota</taxon>
        <taxon>Metazoa</taxon>
        <taxon>Chordata</taxon>
        <taxon>Craniata</taxon>
        <taxon>Vertebrata</taxon>
        <taxon>Euteleostomi</taxon>
        <taxon>Amphibia</taxon>
        <taxon>Batrachia</taxon>
        <taxon>Caudata</taxon>
        <taxon>Salamandroidea</taxon>
        <taxon>Salamandridae</taxon>
        <taxon>Pleurodelinae</taxon>
        <taxon>Pleurodeles</taxon>
    </lineage>
</organism>
<feature type="region of interest" description="Disordered" evidence="1">
    <location>
        <begin position="39"/>
        <end position="60"/>
    </location>
</feature>
<dbReference type="EMBL" id="JANPWB010000009">
    <property type="protein sequence ID" value="KAJ1151357.1"/>
    <property type="molecule type" value="Genomic_DNA"/>
</dbReference>